<dbReference type="SMART" id="SM00564">
    <property type="entry name" value="PQQ"/>
    <property type="match status" value="4"/>
</dbReference>
<evidence type="ECO:0000256" key="5">
    <source>
        <dbReference type="ARBA" id="ARBA00022729"/>
    </source>
</evidence>
<evidence type="ECO:0000259" key="9">
    <source>
        <dbReference type="PROSITE" id="PS51007"/>
    </source>
</evidence>
<dbReference type="CDD" id="cd10280">
    <property type="entry name" value="PQQ_mGDH"/>
    <property type="match status" value="1"/>
</dbReference>
<dbReference type="PANTHER" id="PTHR32303">
    <property type="entry name" value="QUINOPROTEIN ALCOHOL DEHYDROGENASE (CYTOCHROME C)"/>
    <property type="match status" value="1"/>
</dbReference>
<reference evidence="10 11" key="1">
    <citation type="submission" date="2016-10" db="EMBL/GenBank/DDBJ databases">
        <authorList>
            <person name="de Groot N.N."/>
        </authorList>
    </citation>
    <scope>NUCLEOTIDE SEQUENCE [LARGE SCALE GENOMIC DNA]</scope>
    <source>
        <strain evidence="10 11">DSM 21668</strain>
    </source>
</reference>
<keyword evidence="3 8" id="KW-0349">Heme</keyword>
<evidence type="ECO:0000256" key="2">
    <source>
        <dbReference type="ARBA" id="ARBA00008156"/>
    </source>
</evidence>
<dbReference type="InterPro" id="IPR018391">
    <property type="entry name" value="PQQ_b-propeller_rpt"/>
</dbReference>
<keyword evidence="4 8" id="KW-0479">Metal-binding</keyword>
<evidence type="ECO:0000256" key="4">
    <source>
        <dbReference type="ARBA" id="ARBA00022723"/>
    </source>
</evidence>
<dbReference type="STRING" id="563176.SAMN04488090_1744"/>
<dbReference type="OrthoDB" id="9794322at2"/>
<comment type="cofactor">
    <cofactor evidence="1">
        <name>pyrroloquinoline quinone</name>
        <dbReference type="ChEBI" id="CHEBI:58442"/>
    </cofactor>
</comment>
<dbReference type="AlphaFoldDB" id="A0A1G9MVY8"/>
<accession>A0A1G9MVY8</accession>
<keyword evidence="7 8" id="KW-0408">Iron</keyword>
<evidence type="ECO:0000256" key="3">
    <source>
        <dbReference type="ARBA" id="ARBA00022617"/>
    </source>
</evidence>
<dbReference type="Pfam" id="PF01011">
    <property type="entry name" value="PQQ"/>
    <property type="match status" value="2"/>
</dbReference>
<dbReference type="GO" id="GO:0016614">
    <property type="term" value="F:oxidoreductase activity, acting on CH-OH group of donors"/>
    <property type="evidence" value="ECO:0007669"/>
    <property type="project" value="InterPro"/>
</dbReference>
<proteinExistence type="inferred from homology"/>
<evidence type="ECO:0000313" key="11">
    <source>
        <dbReference type="Proteomes" id="UP000198901"/>
    </source>
</evidence>
<dbReference type="InterPro" id="IPR002372">
    <property type="entry name" value="PQQ_rpt_dom"/>
</dbReference>
<evidence type="ECO:0000313" key="10">
    <source>
        <dbReference type="EMBL" id="SDL77785.1"/>
    </source>
</evidence>
<evidence type="ECO:0000256" key="8">
    <source>
        <dbReference type="PROSITE-ProRule" id="PRU00433"/>
    </source>
</evidence>
<dbReference type="Proteomes" id="UP000198901">
    <property type="component" value="Unassembled WGS sequence"/>
</dbReference>
<dbReference type="InterPro" id="IPR017511">
    <property type="entry name" value="PQQ_mDH"/>
</dbReference>
<name>A0A1G9MVY8_9BACT</name>
<dbReference type="RefSeq" id="WP_093200534.1">
    <property type="nucleotide sequence ID" value="NZ_FNGS01000003.1"/>
</dbReference>
<gene>
    <name evidence="10" type="ORF">SAMN04488090_1744</name>
</gene>
<comment type="similarity">
    <text evidence="2">Belongs to the bacterial PQQ dehydrogenase family.</text>
</comment>
<keyword evidence="11" id="KW-1185">Reference proteome</keyword>
<dbReference type="SUPFAM" id="SSF46626">
    <property type="entry name" value="Cytochrome c"/>
    <property type="match status" value="1"/>
</dbReference>
<dbReference type="PROSITE" id="PS51007">
    <property type="entry name" value="CYTC"/>
    <property type="match status" value="1"/>
</dbReference>
<dbReference type="InterPro" id="IPR009056">
    <property type="entry name" value="Cyt_c-like_dom"/>
</dbReference>
<dbReference type="InterPro" id="IPR011047">
    <property type="entry name" value="Quinoprotein_ADH-like_sf"/>
</dbReference>
<dbReference type="InterPro" id="IPR036909">
    <property type="entry name" value="Cyt_c-like_dom_sf"/>
</dbReference>
<dbReference type="GO" id="GO:0048038">
    <property type="term" value="F:quinone binding"/>
    <property type="evidence" value="ECO:0007669"/>
    <property type="project" value="InterPro"/>
</dbReference>
<dbReference type="GO" id="GO:0020037">
    <property type="term" value="F:heme binding"/>
    <property type="evidence" value="ECO:0007669"/>
    <property type="project" value="InterPro"/>
</dbReference>
<feature type="domain" description="Cytochrome c" evidence="9">
    <location>
        <begin position="470"/>
        <end position="545"/>
    </location>
</feature>
<dbReference type="EMBL" id="FNGS01000003">
    <property type="protein sequence ID" value="SDL77785.1"/>
    <property type="molecule type" value="Genomic_DNA"/>
</dbReference>
<organism evidence="10 11">
    <name type="scientific">Siphonobacter aquaeclarae</name>
    <dbReference type="NCBI Taxonomy" id="563176"/>
    <lineage>
        <taxon>Bacteria</taxon>
        <taxon>Pseudomonadati</taxon>
        <taxon>Bacteroidota</taxon>
        <taxon>Cytophagia</taxon>
        <taxon>Cytophagales</taxon>
        <taxon>Cytophagaceae</taxon>
        <taxon>Siphonobacter</taxon>
    </lineage>
</organism>
<dbReference type="Gene3D" id="2.140.10.10">
    <property type="entry name" value="Quinoprotein alcohol dehydrogenase-like superfamily"/>
    <property type="match status" value="2"/>
</dbReference>
<evidence type="ECO:0000256" key="7">
    <source>
        <dbReference type="ARBA" id="ARBA00023004"/>
    </source>
</evidence>
<dbReference type="SUPFAM" id="SSF50998">
    <property type="entry name" value="Quinoprotein alcohol dehydrogenase-like"/>
    <property type="match status" value="1"/>
</dbReference>
<keyword evidence="5" id="KW-0732">Signal</keyword>
<keyword evidence="6" id="KW-0560">Oxidoreductase</keyword>
<dbReference type="GO" id="GO:0016020">
    <property type="term" value="C:membrane"/>
    <property type="evidence" value="ECO:0007669"/>
    <property type="project" value="InterPro"/>
</dbReference>
<dbReference type="PANTHER" id="PTHR32303:SF4">
    <property type="entry name" value="QUINOPROTEIN GLUCOSE DEHYDROGENASE"/>
    <property type="match status" value="1"/>
</dbReference>
<protein>
    <submittedName>
        <fullName evidence="10">Quinoprotein glucose dehydrogenase</fullName>
    </submittedName>
</protein>
<dbReference type="GO" id="GO:0046872">
    <property type="term" value="F:metal ion binding"/>
    <property type="evidence" value="ECO:0007669"/>
    <property type="project" value="UniProtKB-KW"/>
</dbReference>
<dbReference type="GO" id="GO:0009055">
    <property type="term" value="F:electron transfer activity"/>
    <property type="evidence" value="ECO:0007669"/>
    <property type="project" value="InterPro"/>
</dbReference>
<evidence type="ECO:0000256" key="6">
    <source>
        <dbReference type="ARBA" id="ARBA00023002"/>
    </source>
</evidence>
<sequence length="703" mass="77076">MTLFPRWPFLTGMVLLLLSWTEPGTDYSRWDTYGGHPDASRYSSLEEITTANVSHLQKAWEYHTGKPGQMQCQPIVVDGILFATTADINVFALDGASGKEVWRTDLSHYWKGENAWAGTNRGVTYWADGTERRLFVSAGNNLFCLDAATGKPVTSFGDNGKVDLQNDLDYPKKSFFIVSNTPGIIYKDVIILGMRLSEGLDAAPGHIRAYDVRTGKRRWIFHTIPHPGESGYETWSDKKRLPHIGAANNWAGMSLDEKRGIVFVPTGSATYDFYGGFRKGKNLFANCILALDAATGRRIWHFQTIHHDIWDRDLPANPNLVTIRKDGRTIDAVAQITKHGFVFLLDRATGNPVYPIKEVPVPTATDLKGEQVWPTQPVPTLPEPFMRQAFFEKDIIDISPEYQAEIRERFKAFKSGKNTMWYPPSLGGAVLFPGFDGGGEWGGAAFDPESQWLYVNANEMPWTVTMVPNVPGGKGQSLFSANCANCHGLNRKGNGSIPAIDKLEQKYSPATLGTLLKTGRGGMPSFGHLSEEDRSALVAFLLNTASSSDKKEVEAKADAGLTTPYLMTGYKRFTTKDGYPAIKPPWGTLNAIDLKTGKIVWKSVLGEFKELTAKGIPPTGTENYGGPAVTKGGLVFIGATKDEKFRAFDKKTGAVLWETQLPAAGYATPAVYRAGGKQFVVIAAGGNKSGTRPGDSYVAFSLP</sequence>
<evidence type="ECO:0000256" key="1">
    <source>
        <dbReference type="ARBA" id="ARBA00001931"/>
    </source>
</evidence>